<dbReference type="PIRSF" id="PIRSF039073">
    <property type="entry name" value="BRR2"/>
    <property type="match status" value="1"/>
</dbReference>
<name>W4G240_APHAT</name>
<feature type="compositionally biased region" description="Basic and acidic residues" evidence="6">
    <location>
        <begin position="23"/>
        <end position="35"/>
    </location>
</feature>
<dbReference type="InterPro" id="IPR057842">
    <property type="entry name" value="WH_MER3"/>
</dbReference>
<evidence type="ECO:0000256" key="4">
    <source>
        <dbReference type="ARBA" id="ARBA00022806"/>
    </source>
</evidence>
<dbReference type="Gene3D" id="3.40.50.300">
    <property type="entry name" value="P-loop containing nucleotide triphosphate hydrolases"/>
    <property type="match status" value="4"/>
</dbReference>
<dbReference type="InterPro" id="IPR035892">
    <property type="entry name" value="C2_domain_sf"/>
</dbReference>
<dbReference type="Pfam" id="PF02889">
    <property type="entry name" value="Sec63"/>
    <property type="match status" value="2"/>
</dbReference>
<dbReference type="GO" id="GO:0005524">
    <property type="term" value="F:ATP binding"/>
    <property type="evidence" value="ECO:0007669"/>
    <property type="project" value="UniProtKB-KW"/>
</dbReference>
<dbReference type="RefSeq" id="XP_009837226.1">
    <property type="nucleotide sequence ID" value="XM_009838924.1"/>
</dbReference>
<evidence type="ECO:0000259" key="7">
    <source>
        <dbReference type="PROSITE" id="PS51192"/>
    </source>
</evidence>
<dbReference type="PROSITE" id="PS51192">
    <property type="entry name" value="HELICASE_ATP_BIND_1"/>
    <property type="match status" value="2"/>
</dbReference>
<dbReference type="Gene3D" id="1.10.150.20">
    <property type="entry name" value="5' to 3' exonuclease, C-terminal subdomain"/>
    <property type="match status" value="2"/>
</dbReference>
<dbReference type="InterPro" id="IPR036388">
    <property type="entry name" value="WH-like_DNA-bd_sf"/>
</dbReference>
<dbReference type="InterPro" id="IPR001650">
    <property type="entry name" value="Helicase_C-like"/>
</dbReference>
<dbReference type="CDD" id="cd18795">
    <property type="entry name" value="SF2_C_Ski2"/>
    <property type="match status" value="1"/>
</dbReference>
<dbReference type="InterPro" id="IPR027417">
    <property type="entry name" value="P-loop_NTPase"/>
</dbReference>
<dbReference type="Pfam" id="PF00271">
    <property type="entry name" value="Helicase_C"/>
    <property type="match status" value="1"/>
</dbReference>
<feature type="domain" description="Helicase C-terminal" evidence="8">
    <location>
        <begin position="703"/>
        <end position="922"/>
    </location>
</feature>
<dbReference type="SUPFAM" id="SSF81296">
    <property type="entry name" value="E set domains"/>
    <property type="match status" value="1"/>
</dbReference>
<feature type="region of interest" description="Disordered" evidence="6">
    <location>
        <begin position="1"/>
        <end position="84"/>
    </location>
</feature>
<dbReference type="InterPro" id="IPR014756">
    <property type="entry name" value="Ig_E-set"/>
</dbReference>
<dbReference type="GO" id="GO:0005634">
    <property type="term" value="C:nucleus"/>
    <property type="evidence" value="ECO:0007669"/>
    <property type="project" value="TreeGrafter"/>
</dbReference>
<protein>
    <recommendedName>
        <fullName evidence="10">Pre-mRNA-splicing helicase BRR2</fullName>
    </recommendedName>
</protein>
<reference evidence="9" key="1">
    <citation type="submission" date="2013-12" db="EMBL/GenBank/DDBJ databases">
        <title>The Genome Sequence of Aphanomyces astaci APO3.</title>
        <authorList>
            <consortium name="The Broad Institute Genomics Platform"/>
            <person name="Russ C."/>
            <person name="Tyler B."/>
            <person name="van West P."/>
            <person name="Dieguez-Uribeondo J."/>
            <person name="Young S.K."/>
            <person name="Zeng Q."/>
            <person name="Gargeya S."/>
            <person name="Fitzgerald M."/>
            <person name="Abouelleil A."/>
            <person name="Alvarado L."/>
            <person name="Chapman S.B."/>
            <person name="Gainer-Dewar J."/>
            <person name="Goldberg J."/>
            <person name="Griggs A."/>
            <person name="Gujja S."/>
            <person name="Hansen M."/>
            <person name="Howarth C."/>
            <person name="Imamovic A."/>
            <person name="Ireland A."/>
            <person name="Larimer J."/>
            <person name="McCowan C."/>
            <person name="Murphy C."/>
            <person name="Pearson M."/>
            <person name="Poon T.W."/>
            <person name="Priest M."/>
            <person name="Roberts A."/>
            <person name="Saif S."/>
            <person name="Shea T."/>
            <person name="Sykes S."/>
            <person name="Wortman J."/>
            <person name="Nusbaum C."/>
            <person name="Birren B."/>
        </authorList>
    </citation>
    <scope>NUCLEOTIDE SEQUENCE [LARGE SCALE GENOMIC DNA]</scope>
    <source>
        <strain evidence="9">APO3</strain>
    </source>
</reference>
<dbReference type="FunFam" id="1.10.10.10:FF:000024">
    <property type="entry name" value="U5 small nuclear ribonucleoprotein helicase"/>
    <property type="match status" value="1"/>
</dbReference>
<keyword evidence="1" id="KW-0677">Repeat</keyword>
<dbReference type="Pfam" id="PF21188">
    <property type="entry name" value="BRR2_plug"/>
    <property type="match status" value="1"/>
</dbReference>
<dbReference type="Gene3D" id="2.60.40.150">
    <property type="entry name" value="C2 domain"/>
    <property type="match status" value="2"/>
</dbReference>
<evidence type="ECO:0000256" key="6">
    <source>
        <dbReference type="SAM" id="MobiDB-lite"/>
    </source>
</evidence>
<dbReference type="SUPFAM" id="SSF52540">
    <property type="entry name" value="P-loop containing nucleoside triphosphate hydrolases"/>
    <property type="match status" value="4"/>
</dbReference>
<dbReference type="InterPro" id="IPR048863">
    <property type="entry name" value="BRR2_plug"/>
</dbReference>
<dbReference type="InterPro" id="IPR041094">
    <property type="entry name" value="Brr2_helicase_PWI"/>
</dbReference>
<dbReference type="PANTHER" id="PTHR47961:SF4">
    <property type="entry name" value="ACTIVATING SIGNAL COINTEGRATOR 1 COMPLEX SUBUNIT 3"/>
    <property type="match status" value="1"/>
</dbReference>
<accession>W4G240</accession>
<dbReference type="CDD" id="cd18019">
    <property type="entry name" value="DEXHc_Brr2_1"/>
    <property type="match status" value="1"/>
</dbReference>
<organism evidence="9">
    <name type="scientific">Aphanomyces astaci</name>
    <name type="common">Crayfish plague agent</name>
    <dbReference type="NCBI Taxonomy" id="112090"/>
    <lineage>
        <taxon>Eukaryota</taxon>
        <taxon>Sar</taxon>
        <taxon>Stramenopiles</taxon>
        <taxon>Oomycota</taxon>
        <taxon>Saprolegniomycetes</taxon>
        <taxon>Saprolegniales</taxon>
        <taxon>Verrucalvaceae</taxon>
        <taxon>Aphanomyces</taxon>
    </lineage>
</organism>
<dbReference type="InterPro" id="IPR014001">
    <property type="entry name" value="Helicase_ATP-bd"/>
</dbReference>
<dbReference type="STRING" id="112090.W4G240"/>
<dbReference type="VEuPathDB" id="FungiDB:H257_11861"/>
<sequence>MAEEAARGRQYAYTNNSSLVLQADRDDRRRRKDEPTGEVESLAGKITYRMGDLAQRADAPKLKSSSKKRKQGDSGEGEGGGNVSVKKLFIGGHKNILKRTEESFSYIPSTDVSRAAYEELLQVMKKYLGDQPSEIMADAAEEILQIVKNDDYRDDEKYRETTKFLQGMPSHEFSHVVEMAKRMTDFRSSVPDTIEEGPEDGGDGMDKEMGVAVVFEADDEEEGSDNDEIHDESDDDDDGEEPVREGMRVNDGTMDDDDGVDGGLNVHDIDAFWLQRQLSKWYKDAEVTDRLSEEVLTVLGEPSELGHCENKLVLLLDYDKFEFIKVLLVNRAKVVYCTRLKQAQSDAERLAIETEMQDDPVGRTILQTLSQTTTAEGWMQARIGALETGARSEAKQLKRMQQQDDVADADASSSEVSTARPLHNVNIESLVFAEGSHFMSNKECALPEGTWRAQKKGYEEYHVPAVKAKLAAAEEKKRKKISSLPSWTHAAFSKMESLNRVQTKMYPAAFESGENLLLCAPTGAGKTNVAMLTILHEMAKAQLEDGSIDLESFKIVYVAPMKALVQEVVSNLTQRLTAAYGLQVRELSGDQNLSRDELFKTQIIVTTPEKWDIITRKSGDDRTYTQLVRLMIIDEIHLLHDTRGPVLEALVARTIRQVESTQQMVRLVGLSATLPNYEDVAAFLRVNPEKGLFYFDSSYRPVPLQQQYIGIMEKKAMKRHQMMNEICYEKVLEQAKHDNQVLIFVHSRKETAATAKAIRDLCVENDTLSDLLKPNSASSEILQTEATTNVQNDALKEILPFGFGVHHAGMKREDRSLVEALFADGHVRVLCCTSTLAWGVNLPAHTVIIKGTQMYSAEKSDWVELSALDILQMLGRAGRIQYDTQGEGIILTQHAQLKYYLSLMNQQLPVESQMMSRLADQMNAEIVLGTVQNLAQAATWLGYSYLYVRMLRAPALYGVSVEEAQNDPTLFQRRIDLCHAAATILAKHNLIKYERKTGHFQVTSLGKVASHYYIAHDSMSTYNEYLKPHMSDIELFRLFSLSQEFKYVMVRSEERLELEKLLERVPIPVKEALNVNVRASNSGSAKVNVLLQAYISRLSLNGFALLADMVHIHQSAARIWRALFEICLHRGWAALAEKVLTICKMVDHRMWLSHTPLRQFPALSDATCRKLEKKDIPFERYFDLSMADLGQLIGVPKMGKELYTLLHQFPKVDVSAAVQPITRSLLKVDLSFTPDFQMQSPSEGFWVLVTDVDGDALIHHEYLMLQKRYAKEETYLSFTIPLFEPLAPLYYLRVLSDKWLHCETTLPISFQDLILPTKNAPPTELLDLQPLSVKAVLAKAVVLAGLKDTSMVAKLVDGSLARGPRGWRFQTFNPIQTQALPKLMENPSTSNVLVCAAPGSGKGVLADVALLTLCLQHFDALEDVFCVYVAPKPSLIAAQHANWAAKFGPDSVFGLDVVRLTGDATADVKAIQTAQVVVATPEQWDVLSRRWKKRARIQHVQLFVLDQLQFVGGGEYGPTIEIIASRMRFISSQVKSPIRILGLSNSLANAKDVGDWLGADVCLNFHPNNRPLPLEIRVQGFDINHFASRMLAMAKPVYNTVCHQAPDKQPVIVFCPSSKQTQLSAIDLITFALAENTPQKFVLNESLQVALPHDDDEALAHTLSAGVGYVTESMRRANREYVLDLFTSNKIQILLLPHTLAWELQVKAYLVVIMGTQSYDGKEHRYVDYPLADIHHMTSFANRPLVDHNSKVSVLCHSSKKRFYTKTLYDPLPVESQLEYFLSDHINAEIVTKTIESKQDAVDYLTWTLMYRRLLKNPNYYQMHGSTNVHLSDHLSDLVERTVTSLSDSRCIAVTDDLELSPMNLGMIAAFYYIRYTTIELFACSVTATSKLKALLDILAASSEFDTLSVRFGEDRVLEKLAKHLLWPVAPPYTAIHVKVHVLLQIHFSRQHDRLSPYLKQDLNAILQTCGRLLHALVDVISSNGWLKPALATMDLSQMVTQGVGLNASPLLQIPHFTPSVVDSIKAHNSTCDNDQDVIDTPLDLLSVDDSVRTKLLTFSPSKMADIAAFCNSYPDVSIEIQVDNPDDIAAGDVVSVQIKIDREGGDDDDEAKDDWGVVISKHNPVEKVENWWVVIGDPATNTLLSIKRIPVQKQASLSLDFAAPSGAAGTYNYTVYLICDSYMGADLENELTIHVHEGRDTDDDKDE</sequence>
<dbReference type="SUPFAM" id="SSF158702">
    <property type="entry name" value="Sec63 N-terminal domain-like"/>
    <property type="match status" value="2"/>
</dbReference>
<proteinExistence type="predicted"/>
<evidence type="ECO:0000259" key="8">
    <source>
        <dbReference type="PROSITE" id="PS51194"/>
    </source>
</evidence>
<dbReference type="InterPro" id="IPR036390">
    <property type="entry name" value="WH_DNA-bd_sf"/>
</dbReference>
<dbReference type="SMART" id="SM00973">
    <property type="entry name" value="Sec63"/>
    <property type="match status" value="2"/>
</dbReference>
<dbReference type="InterPro" id="IPR050474">
    <property type="entry name" value="Hel308_SKI2-like"/>
</dbReference>
<dbReference type="PANTHER" id="PTHR47961">
    <property type="entry name" value="DNA POLYMERASE THETA, PUTATIVE (AFU_ORTHOLOGUE AFUA_1G05260)-RELATED"/>
    <property type="match status" value="1"/>
</dbReference>
<dbReference type="EMBL" id="KI913149">
    <property type="protein sequence ID" value="ETV73351.1"/>
    <property type="molecule type" value="Genomic_DNA"/>
</dbReference>
<dbReference type="GO" id="GO:0003676">
    <property type="term" value="F:nucleic acid binding"/>
    <property type="evidence" value="ECO:0007669"/>
    <property type="project" value="InterPro"/>
</dbReference>
<dbReference type="Pfam" id="PF23445">
    <property type="entry name" value="WHD_SNRNP200"/>
    <property type="match status" value="2"/>
</dbReference>
<evidence type="ECO:0008006" key="10">
    <source>
        <dbReference type="Google" id="ProtNLM"/>
    </source>
</evidence>
<keyword evidence="4" id="KW-0347">Helicase</keyword>
<dbReference type="InterPro" id="IPR011545">
    <property type="entry name" value="DEAD/DEAH_box_helicase_dom"/>
</dbReference>
<evidence type="ECO:0000256" key="2">
    <source>
        <dbReference type="ARBA" id="ARBA00022741"/>
    </source>
</evidence>
<dbReference type="Pfam" id="PF18149">
    <property type="entry name" value="Helicase_PWI"/>
    <property type="match status" value="1"/>
</dbReference>
<dbReference type="Gene3D" id="1.10.3380.10">
    <property type="entry name" value="Sec63 N-terminal domain-like domain"/>
    <property type="match status" value="2"/>
</dbReference>
<dbReference type="OrthoDB" id="5575at2759"/>
<dbReference type="SMART" id="SM00490">
    <property type="entry name" value="HELICc"/>
    <property type="match status" value="1"/>
</dbReference>
<dbReference type="Gene3D" id="1.10.10.10">
    <property type="entry name" value="Winged helix-like DNA-binding domain superfamily/Winged helix DNA-binding domain"/>
    <property type="match status" value="2"/>
</dbReference>
<feature type="compositionally biased region" description="Acidic residues" evidence="6">
    <location>
        <begin position="218"/>
        <end position="240"/>
    </location>
</feature>
<dbReference type="Pfam" id="PF00270">
    <property type="entry name" value="DEAD"/>
    <property type="match status" value="2"/>
</dbReference>
<feature type="domain" description="Helicase ATP-binding" evidence="7">
    <location>
        <begin position="1383"/>
        <end position="1565"/>
    </location>
</feature>
<dbReference type="GO" id="GO:0004386">
    <property type="term" value="F:helicase activity"/>
    <property type="evidence" value="ECO:0007669"/>
    <property type="project" value="UniProtKB-KW"/>
</dbReference>
<gene>
    <name evidence="9" type="ORF">H257_11861</name>
</gene>
<dbReference type="FunFam" id="3.40.50.300:FF:000102">
    <property type="entry name" value="RNA helicase, activating signal cointegrator 1"/>
    <property type="match status" value="1"/>
</dbReference>
<dbReference type="GO" id="GO:0016787">
    <property type="term" value="F:hydrolase activity"/>
    <property type="evidence" value="ECO:0007669"/>
    <property type="project" value="UniProtKB-KW"/>
</dbReference>
<dbReference type="InterPro" id="IPR004179">
    <property type="entry name" value="Sec63-dom"/>
</dbReference>
<dbReference type="FunFam" id="1.10.150.20:FF:000004">
    <property type="entry name" value="U5 small nuclear ribonucleoprotein helicase"/>
    <property type="match status" value="1"/>
</dbReference>
<keyword evidence="5" id="KW-0067">ATP-binding</keyword>
<dbReference type="GeneID" id="20813857"/>
<evidence type="ECO:0000256" key="3">
    <source>
        <dbReference type="ARBA" id="ARBA00022801"/>
    </source>
</evidence>
<dbReference type="PROSITE" id="PS51194">
    <property type="entry name" value="HELICASE_CTER"/>
    <property type="match status" value="1"/>
</dbReference>
<dbReference type="FunFam" id="1.10.10.10:FF:000012">
    <property type="entry name" value="U5 small nuclear ribonucleoprotein helicase"/>
    <property type="match status" value="1"/>
</dbReference>
<dbReference type="GO" id="GO:0006397">
    <property type="term" value="P:mRNA processing"/>
    <property type="evidence" value="ECO:0007669"/>
    <property type="project" value="UniProtKB-ARBA"/>
</dbReference>
<keyword evidence="3" id="KW-0378">Hydrolase</keyword>
<dbReference type="FunFam" id="1.10.3380.10:FF:000001">
    <property type="entry name" value="U5 small nuclear ribonucleoprotein helicase"/>
    <property type="match status" value="1"/>
</dbReference>
<dbReference type="SUPFAM" id="SSF46785">
    <property type="entry name" value="Winged helix' DNA-binding domain"/>
    <property type="match status" value="2"/>
</dbReference>
<evidence type="ECO:0000256" key="1">
    <source>
        <dbReference type="ARBA" id="ARBA00022737"/>
    </source>
</evidence>
<keyword evidence="2" id="KW-0547">Nucleotide-binding</keyword>
<evidence type="ECO:0000313" key="9">
    <source>
        <dbReference type="EMBL" id="ETV73351.1"/>
    </source>
</evidence>
<feature type="region of interest" description="Disordered" evidence="6">
    <location>
        <begin position="218"/>
        <end position="256"/>
    </location>
</feature>
<dbReference type="SMART" id="SM00487">
    <property type="entry name" value="DEXDc"/>
    <property type="match status" value="2"/>
</dbReference>
<dbReference type="FunFam" id="3.40.50.300:FF:000062">
    <property type="entry name" value="U5 small nuclear ribonucleoprotein helicase"/>
    <property type="match status" value="1"/>
</dbReference>
<evidence type="ECO:0000256" key="5">
    <source>
        <dbReference type="ARBA" id="ARBA00022840"/>
    </source>
</evidence>
<dbReference type="FunFam" id="2.60.40.150:FF:000004">
    <property type="entry name" value="RNA helicase, activating signal cointegrator 1"/>
    <property type="match status" value="1"/>
</dbReference>
<feature type="domain" description="Helicase ATP-binding" evidence="7">
    <location>
        <begin position="507"/>
        <end position="692"/>
    </location>
</feature>